<evidence type="ECO:0000313" key="2">
    <source>
        <dbReference type="EMBL" id="KOB75268.1"/>
    </source>
</evidence>
<dbReference type="Pfam" id="PF16413">
    <property type="entry name" value="Mlh1_C"/>
    <property type="match status" value="1"/>
</dbReference>
<dbReference type="InterPro" id="IPR032189">
    <property type="entry name" value="Mlh1_C"/>
</dbReference>
<protein>
    <submittedName>
        <fullName evidence="2">DNA mismatch repair protein Mlh1</fullName>
    </submittedName>
</protein>
<dbReference type="InterPro" id="IPR014721">
    <property type="entry name" value="Ribsml_uS5_D2-typ_fold_subgr"/>
</dbReference>
<feature type="non-terminal residue" evidence="2">
    <location>
        <position position="1"/>
    </location>
</feature>
<keyword evidence="3" id="KW-1185">Reference proteome</keyword>
<dbReference type="STRING" id="104452.A0A0L7LI93"/>
<organism evidence="2 3">
    <name type="scientific">Operophtera brumata</name>
    <name type="common">Winter moth</name>
    <name type="synonym">Phalaena brumata</name>
    <dbReference type="NCBI Taxonomy" id="104452"/>
    <lineage>
        <taxon>Eukaryota</taxon>
        <taxon>Metazoa</taxon>
        <taxon>Ecdysozoa</taxon>
        <taxon>Arthropoda</taxon>
        <taxon>Hexapoda</taxon>
        <taxon>Insecta</taxon>
        <taxon>Pterygota</taxon>
        <taxon>Neoptera</taxon>
        <taxon>Endopterygota</taxon>
        <taxon>Lepidoptera</taxon>
        <taxon>Glossata</taxon>
        <taxon>Ditrysia</taxon>
        <taxon>Geometroidea</taxon>
        <taxon>Geometridae</taxon>
        <taxon>Larentiinae</taxon>
        <taxon>Operophtera</taxon>
    </lineage>
</organism>
<feature type="non-terminal residue" evidence="2">
    <location>
        <position position="399"/>
    </location>
</feature>
<dbReference type="GO" id="GO:0016887">
    <property type="term" value="F:ATP hydrolysis activity"/>
    <property type="evidence" value="ECO:0007669"/>
    <property type="project" value="InterPro"/>
</dbReference>
<dbReference type="PANTHER" id="PTHR10073:SF12">
    <property type="entry name" value="DNA MISMATCH REPAIR PROTEIN MLH1"/>
    <property type="match status" value="1"/>
</dbReference>
<accession>A0A0L7LI93</accession>
<dbReference type="InterPro" id="IPR038973">
    <property type="entry name" value="MutL/Mlh/Pms-like"/>
</dbReference>
<reference evidence="2 3" key="1">
    <citation type="journal article" date="2015" name="Genome Biol. Evol.">
        <title>The genome of winter moth (Operophtera brumata) provides a genomic perspective on sexual dimorphism and phenology.</title>
        <authorList>
            <person name="Derks M.F."/>
            <person name="Smit S."/>
            <person name="Salis L."/>
            <person name="Schijlen E."/>
            <person name="Bossers A."/>
            <person name="Mateman C."/>
            <person name="Pijl A.S."/>
            <person name="de Ridder D."/>
            <person name="Groenen M.A."/>
            <person name="Visser M.E."/>
            <person name="Megens H.J."/>
        </authorList>
    </citation>
    <scope>NUCLEOTIDE SEQUENCE [LARGE SCALE GENOMIC DNA]</scope>
    <source>
        <strain evidence="2">WM2013NL</strain>
        <tissue evidence="2">Head and thorax</tissue>
    </source>
</reference>
<dbReference type="Pfam" id="PF01119">
    <property type="entry name" value="DNA_mis_repair"/>
    <property type="match status" value="1"/>
</dbReference>
<dbReference type="PANTHER" id="PTHR10073">
    <property type="entry name" value="DNA MISMATCH REPAIR PROTEIN MLH, PMS, MUTL"/>
    <property type="match status" value="1"/>
</dbReference>
<proteinExistence type="predicted"/>
<gene>
    <name evidence="2" type="ORF">OBRU01_07706</name>
</gene>
<name>A0A0L7LI93_OPEBR</name>
<evidence type="ECO:0000313" key="3">
    <source>
        <dbReference type="Proteomes" id="UP000037510"/>
    </source>
</evidence>
<feature type="domain" description="DNA mismatch repair protein S5" evidence="1">
    <location>
        <begin position="1"/>
        <end position="64"/>
    </location>
</feature>
<dbReference type="Proteomes" id="UP000037510">
    <property type="component" value="Unassembled WGS sequence"/>
</dbReference>
<dbReference type="SMART" id="SM01340">
    <property type="entry name" value="DNA_mis_repair"/>
    <property type="match status" value="1"/>
</dbReference>
<dbReference type="EMBL" id="JTDY01000962">
    <property type="protein sequence ID" value="KOB75268.1"/>
    <property type="molecule type" value="Genomic_DNA"/>
</dbReference>
<dbReference type="GO" id="GO:0005524">
    <property type="term" value="F:ATP binding"/>
    <property type="evidence" value="ECO:0007669"/>
    <property type="project" value="InterPro"/>
</dbReference>
<dbReference type="InterPro" id="IPR013507">
    <property type="entry name" value="DNA_mismatch_S5_2-like"/>
</dbReference>
<comment type="caution">
    <text evidence="2">The sequence shown here is derived from an EMBL/GenBank/DDBJ whole genome shotgun (WGS) entry which is preliminary data.</text>
</comment>
<sequence>IRKAVDSIYSTYLPKNSHAFVYLSLQLDPKNVDVNVHPTKHEVQFLYEEQIIEKIKSCIESKLLSCNSTRVLYTQTTEGAGSRVYANSMVRVDADLQKIDKFFPAITKVTENNNNRSERIKITHTEANDVTEQNNHTKRVELTDNGKENDETDQINYAKRIEYTRNGTVNGGDGTDKINRSKRIEFTRNDTENEKTDIVNEAFNKITDLPTDVEMTEADIINETEHINSSIVQEPKDTNKITDRWKINSDQGNLSYIDPKESFKTRKFQYERVETKLTSIKQLRLDIENSCNMNLREILANLIFIACIDCHKSLIQHSTKLYLCDTTKLTVYRLPQNFGLMKLSNPLPLEELFVLGLSAQESEWNPELGKLWSDEAVQSSAFGRAVCARSRCAGVGMEP</sequence>
<dbReference type="GO" id="GO:0030983">
    <property type="term" value="F:mismatched DNA binding"/>
    <property type="evidence" value="ECO:0007669"/>
    <property type="project" value="InterPro"/>
</dbReference>
<dbReference type="SUPFAM" id="SSF54211">
    <property type="entry name" value="Ribosomal protein S5 domain 2-like"/>
    <property type="match status" value="1"/>
</dbReference>
<dbReference type="InterPro" id="IPR020568">
    <property type="entry name" value="Ribosomal_Su5_D2-typ_SF"/>
</dbReference>
<dbReference type="GO" id="GO:0140664">
    <property type="term" value="F:ATP-dependent DNA damage sensor activity"/>
    <property type="evidence" value="ECO:0007669"/>
    <property type="project" value="InterPro"/>
</dbReference>
<evidence type="ECO:0000259" key="1">
    <source>
        <dbReference type="SMART" id="SM01340"/>
    </source>
</evidence>
<dbReference type="GO" id="GO:0006298">
    <property type="term" value="P:mismatch repair"/>
    <property type="evidence" value="ECO:0007669"/>
    <property type="project" value="InterPro"/>
</dbReference>
<dbReference type="GO" id="GO:0032389">
    <property type="term" value="C:MutLalpha complex"/>
    <property type="evidence" value="ECO:0007669"/>
    <property type="project" value="TreeGrafter"/>
</dbReference>
<dbReference type="AlphaFoldDB" id="A0A0L7LI93"/>
<dbReference type="Gene3D" id="3.30.230.10">
    <property type="match status" value="1"/>
</dbReference>